<dbReference type="Gene3D" id="3.30.40.10">
    <property type="entry name" value="Zinc/RING finger domain, C3HC4 (zinc finger)"/>
    <property type="match status" value="1"/>
</dbReference>
<dbReference type="PANTHER" id="PTHR45969:SF69">
    <property type="entry name" value="FINGER DOMAIN PROTEIN, PUTATIVE (AFU_ORTHOLOGUE AFUA_3G12190)-RELATED"/>
    <property type="match status" value="1"/>
</dbReference>
<evidence type="ECO:0000256" key="5">
    <source>
        <dbReference type="SAM" id="MobiDB-lite"/>
    </source>
</evidence>
<protein>
    <recommendedName>
        <fullName evidence="6">RING-type domain-containing protein</fullName>
    </recommendedName>
</protein>
<feature type="region of interest" description="Disordered" evidence="5">
    <location>
        <begin position="1"/>
        <end position="130"/>
    </location>
</feature>
<evidence type="ECO:0000259" key="6">
    <source>
        <dbReference type="PROSITE" id="PS50089"/>
    </source>
</evidence>
<feature type="compositionally biased region" description="Polar residues" evidence="5">
    <location>
        <begin position="36"/>
        <end position="95"/>
    </location>
</feature>
<evidence type="ECO:0000256" key="3">
    <source>
        <dbReference type="ARBA" id="ARBA00022833"/>
    </source>
</evidence>
<dbReference type="EMBL" id="MU005773">
    <property type="protein sequence ID" value="KAF2707814.1"/>
    <property type="molecule type" value="Genomic_DNA"/>
</dbReference>
<proteinExistence type="predicted"/>
<sequence length="219" mass="23738">MKNKKSISEYGAGSPGRLLAPDNPAVPANPTVPANSTGRANSTVRANSIVRTNSTEPGNSTVPVNPTELGNSTVPLGNSTVPVNPTEPGNSTEPVNPTVPGNPAEVPRQTTPNRASQVVNRPNLQSVEEANVKTTPRMGLSPRQYGEICQHHSSDDDCTICLEPLSEGQVLKMNGCHHFFHYSCIFDLINSNHTSCKRCPVCRHKMSTSDRRSKFKLWR</sequence>
<evidence type="ECO:0000256" key="2">
    <source>
        <dbReference type="ARBA" id="ARBA00022771"/>
    </source>
</evidence>
<evidence type="ECO:0000313" key="8">
    <source>
        <dbReference type="Proteomes" id="UP000799428"/>
    </source>
</evidence>
<accession>A0A6G1K4L6</accession>
<feature type="compositionally biased region" description="Low complexity" evidence="5">
    <location>
        <begin position="20"/>
        <end position="35"/>
    </location>
</feature>
<dbReference type="Proteomes" id="UP000799428">
    <property type="component" value="Unassembled WGS sequence"/>
</dbReference>
<dbReference type="SUPFAM" id="SSF57850">
    <property type="entry name" value="RING/U-box"/>
    <property type="match status" value="1"/>
</dbReference>
<organism evidence="7 8">
    <name type="scientific">Pleomassaria siparia CBS 279.74</name>
    <dbReference type="NCBI Taxonomy" id="1314801"/>
    <lineage>
        <taxon>Eukaryota</taxon>
        <taxon>Fungi</taxon>
        <taxon>Dikarya</taxon>
        <taxon>Ascomycota</taxon>
        <taxon>Pezizomycotina</taxon>
        <taxon>Dothideomycetes</taxon>
        <taxon>Pleosporomycetidae</taxon>
        <taxon>Pleosporales</taxon>
        <taxon>Pleomassariaceae</taxon>
        <taxon>Pleomassaria</taxon>
    </lineage>
</organism>
<keyword evidence="1" id="KW-0479">Metal-binding</keyword>
<dbReference type="GO" id="GO:0016567">
    <property type="term" value="P:protein ubiquitination"/>
    <property type="evidence" value="ECO:0007669"/>
    <property type="project" value="TreeGrafter"/>
</dbReference>
<dbReference type="PROSITE" id="PS50089">
    <property type="entry name" value="ZF_RING_2"/>
    <property type="match status" value="1"/>
</dbReference>
<evidence type="ECO:0000313" key="7">
    <source>
        <dbReference type="EMBL" id="KAF2707814.1"/>
    </source>
</evidence>
<dbReference type="SMART" id="SM00184">
    <property type="entry name" value="RING"/>
    <property type="match status" value="1"/>
</dbReference>
<feature type="domain" description="RING-type" evidence="6">
    <location>
        <begin position="158"/>
        <end position="203"/>
    </location>
</feature>
<evidence type="ECO:0000256" key="4">
    <source>
        <dbReference type="PROSITE-ProRule" id="PRU00175"/>
    </source>
</evidence>
<dbReference type="CDD" id="cd16448">
    <property type="entry name" value="RING-H2"/>
    <property type="match status" value="1"/>
</dbReference>
<keyword evidence="2 4" id="KW-0863">Zinc-finger</keyword>
<keyword evidence="3" id="KW-0862">Zinc</keyword>
<dbReference type="GO" id="GO:0008270">
    <property type="term" value="F:zinc ion binding"/>
    <property type="evidence" value="ECO:0007669"/>
    <property type="project" value="UniProtKB-KW"/>
</dbReference>
<dbReference type="OrthoDB" id="3785807at2759"/>
<dbReference type="GO" id="GO:0061630">
    <property type="term" value="F:ubiquitin protein ligase activity"/>
    <property type="evidence" value="ECO:0007669"/>
    <property type="project" value="TreeGrafter"/>
</dbReference>
<keyword evidence="8" id="KW-1185">Reference proteome</keyword>
<dbReference type="InterPro" id="IPR001841">
    <property type="entry name" value="Znf_RING"/>
</dbReference>
<feature type="compositionally biased region" description="Polar residues" evidence="5">
    <location>
        <begin position="108"/>
        <end position="130"/>
    </location>
</feature>
<dbReference type="PANTHER" id="PTHR45969">
    <property type="entry name" value="RING ZINC FINGER PROTEIN-RELATED"/>
    <property type="match status" value="1"/>
</dbReference>
<evidence type="ECO:0000256" key="1">
    <source>
        <dbReference type="ARBA" id="ARBA00022723"/>
    </source>
</evidence>
<reference evidence="7" key="1">
    <citation type="journal article" date="2020" name="Stud. Mycol.">
        <title>101 Dothideomycetes genomes: a test case for predicting lifestyles and emergence of pathogens.</title>
        <authorList>
            <person name="Haridas S."/>
            <person name="Albert R."/>
            <person name="Binder M."/>
            <person name="Bloem J."/>
            <person name="Labutti K."/>
            <person name="Salamov A."/>
            <person name="Andreopoulos B."/>
            <person name="Baker S."/>
            <person name="Barry K."/>
            <person name="Bills G."/>
            <person name="Bluhm B."/>
            <person name="Cannon C."/>
            <person name="Castanera R."/>
            <person name="Culley D."/>
            <person name="Daum C."/>
            <person name="Ezra D."/>
            <person name="Gonzalez J."/>
            <person name="Henrissat B."/>
            <person name="Kuo A."/>
            <person name="Liang C."/>
            <person name="Lipzen A."/>
            <person name="Lutzoni F."/>
            <person name="Magnuson J."/>
            <person name="Mondo S."/>
            <person name="Nolan M."/>
            <person name="Ohm R."/>
            <person name="Pangilinan J."/>
            <person name="Park H.-J."/>
            <person name="Ramirez L."/>
            <person name="Alfaro M."/>
            <person name="Sun H."/>
            <person name="Tritt A."/>
            <person name="Yoshinaga Y."/>
            <person name="Zwiers L.-H."/>
            <person name="Turgeon B."/>
            <person name="Goodwin S."/>
            <person name="Spatafora J."/>
            <person name="Crous P."/>
            <person name="Grigoriev I."/>
        </authorList>
    </citation>
    <scope>NUCLEOTIDE SEQUENCE</scope>
    <source>
        <strain evidence="7">CBS 279.74</strain>
    </source>
</reference>
<dbReference type="AlphaFoldDB" id="A0A6G1K4L6"/>
<dbReference type="Pfam" id="PF13639">
    <property type="entry name" value="zf-RING_2"/>
    <property type="match status" value="1"/>
</dbReference>
<dbReference type="InterPro" id="IPR013083">
    <property type="entry name" value="Znf_RING/FYVE/PHD"/>
</dbReference>
<gene>
    <name evidence="7" type="ORF">K504DRAFT_383374</name>
</gene>
<name>A0A6G1K4L6_9PLEO</name>